<proteinExistence type="predicted"/>
<evidence type="ECO:0000259" key="1">
    <source>
        <dbReference type="Pfam" id="PF02738"/>
    </source>
</evidence>
<accession>A0A844W3A2</accession>
<sequence>MTDLPPALKANPVLSTWIAVERDGTMVLRFGKVELGQGIVTAFAGIAAGALSVPPDRIRVQAPSTATHPDDGITAGSLSVQRSGSAVQVACGMVRALFVAAAVRRLGVPEAGITVSEGRFHVDGRDTGLGYGDLSQDVDLSVSATDLPMPPVRDPVPMARLDLPGKMRGRGFIHDLRLPHMLHARMLRGSSAPAPELSDGDIGAGCRLIERGRFRAIVGEREFPVERAAARLRAPDAPLPAAYDGGSGAEFGAEPPRRNATRRIAATYHRPHLLHGSIGPSCGVALWMPGETPALRVWTHSQGIFPLRRALSQAMTLPPETIEVIHLPGAGCYGHNGADDAAADAAFLARELPGRPVRVQWSRADEMLFAPVGPLMSVAVSADVDEAGALQAWHAVVRSPTHSERPGTGPGNQTLAALEATGMTKPASEDVPDALGAGALRNAQPGYDIPAVEVLRDFVADPGIRTSALRGLGAHANVFAIESFMDELADAAGRDPVDYRLSHLSEPRARAVVERLAAACRWHERGTGGEGRGLGMAYCRYKNSAAWAAVAAEVSIAEEVRVNRLWAVVDGGALIDPDGARNQIEGGMIQALSWCLHEELLPTPDGLRPSLWDDYPILRFPELPEIDLQFILQADAPPLGLGEAMVGPTGAAVANAVAHGLGMRVRRLPLSHNRLAEAALSM</sequence>
<dbReference type="Pfam" id="PF20256">
    <property type="entry name" value="MoCoBD_2"/>
    <property type="match status" value="2"/>
</dbReference>
<evidence type="ECO:0000313" key="4">
    <source>
        <dbReference type="Proteomes" id="UP000443843"/>
    </source>
</evidence>
<feature type="domain" description="Aldehyde oxidase/xanthine dehydrogenase second molybdopterin binding" evidence="2">
    <location>
        <begin position="542"/>
        <end position="624"/>
    </location>
</feature>
<protein>
    <submittedName>
        <fullName evidence="3">Molybdopterin-dependent oxidoreductase</fullName>
    </submittedName>
</protein>
<dbReference type="EMBL" id="WNXQ01000004">
    <property type="protein sequence ID" value="MWB78277.1"/>
    <property type="molecule type" value="Genomic_DNA"/>
</dbReference>
<dbReference type="GO" id="GO:0016491">
    <property type="term" value="F:oxidoreductase activity"/>
    <property type="evidence" value="ECO:0007669"/>
    <property type="project" value="InterPro"/>
</dbReference>
<organism evidence="3 4">
    <name type="scientific">Pseudooceanicola pacificus</name>
    <dbReference type="NCBI Taxonomy" id="2676438"/>
    <lineage>
        <taxon>Bacteria</taxon>
        <taxon>Pseudomonadati</taxon>
        <taxon>Pseudomonadota</taxon>
        <taxon>Alphaproteobacteria</taxon>
        <taxon>Rhodobacterales</taxon>
        <taxon>Paracoccaceae</taxon>
        <taxon>Pseudooceanicola</taxon>
    </lineage>
</organism>
<gene>
    <name evidence="3" type="ORF">GLS40_09595</name>
</gene>
<reference evidence="3 4" key="1">
    <citation type="submission" date="2019-11" db="EMBL/GenBank/DDBJ databases">
        <title>Pseudooceanicola pacifica sp. nov., isolated from deep-sea sediment of the Pacific Ocean.</title>
        <authorList>
            <person name="Lyu L."/>
        </authorList>
    </citation>
    <scope>NUCLEOTIDE SEQUENCE [LARGE SCALE GENOMIC DNA]</scope>
    <source>
        <strain evidence="3 4">216_PA32_1</strain>
    </source>
</reference>
<dbReference type="SUPFAM" id="SSF56003">
    <property type="entry name" value="Molybdenum cofactor-binding domain"/>
    <property type="match status" value="2"/>
</dbReference>
<dbReference type="PANTHER" id="PTHR47495:SF1">
    <property type="entry name" value="BLL3820 PROTEIN"/>
    <property type="match status" value="1"/>
</dbReference>
<keyword evidence="4" id="KW-1185">Reference proteome</keyword>
<comment type="caution">
    <text evidence="3">The sequence shown here is derived from an EMBL/GenBank/DDBJ whole genome shotgun (WGS) entry which is preliminary data.</text>
</comment>
<dbReference type="InterPro" id="IPR008274">
    <property type="entry name" value="AldOxase/xan_DH_MoCoBD1"/>
</dbReference>
<dbReference type="Pfam" id="PF02738">
    <property type="entry name" value="MoCoBD_1"/>
    <property type="match status" value="2"/>
</dbReference>
<dbReference type="InterPro" id="IPR046867">
    <property type="entry name" value="AldOxase/xan_DH_MoCoBD2"/>
</dbReference>
<dbReference type="InterPro" id="IPR037165">
    <property type="entry name" value="AldOxase/xan_DH_Mopterin-bd_sf"/>
</dbReference>
<name>A0A844W3A2_9RHOB</name>
<feature type="domain" description="Aldehyde oxidase/xanthine dehydrogenase second molybdopterin binding" evidence="2">
    <location>
        <begin position="15"/>
        <end position="136"/>
    </location>
</feature>
<dbReference type="Gene3D" id="3.30.365.10">
    <property type="entry name" value="Aldehyde oxidase/xanthine dehydrogenase, molybdopterin binding domain"/>
    <property type="match status" value="4"/>
</dbReference>
<dbReference type="PANTHER" id="PTHR47495">
    <property type="entry name" value="ALDEHYDE DEHYDROGENASE"/>
    <property type="match status" value="1"/>
</dbReference>
<dbReference type="Proteomes" id="UP000443843">
    <property type="component" value="Unassembled WGS sequence"/>
</dbReference>
<evidence type="ECO:0000259" key="2">
    <source>
        <dbReference type="Pfam" id="PF20256"/>
    </source>
</evidence>
<feature type="domain" description="Aldehyde oxidase/xanthine dehydrogenase first molybdopterin binding" evidence="1">
    <location>
        <begin position="259"/>
        <end position="396"/>
    </location>
</feature>
<evidence type="ECO:0000313" key="3">
    <source>
        <dbReference type="EMBL" id="MWB78277.1"/>
    </source>
</evidence>
<dbReference type="RefSeq" id="WP_160382538.1">
    <property type="nucleotide sequence ID" value="NZ_WNXQ01000004.1"/>
</dbReference>
<dbReference type="InterPro" id="IPR052516">
    <property type="entry name" value="N-heterocyclic_Hydroxylase"/>
</dbReference>
<dbReference type="AlphaFoldDB" id="A0A844W3A2"/>
<feature type="domain" description="Aldehyde oxidase/xanthine dehydrogenase first molybdopterin binding" evidence="1">
    <location>
        <begin position="427"/>
        <end position="501"/>
    </location>
</feature>